<dbReference type="InterPro" id="IPR039015">
    <property type="entry name" value="ENDOD1"/>
</dbReference>
<evidence type="ECO:0000313" key="3">
    <source>
        <dbReference type="EMBL" id="TNN02794.1"/>
    </source>
</evidence>
<feature type="chain" id="PRO_5021188064" description="INO80 complex subunit E" evidence="2">
    <location>
        <begin position="23"/>
        <end position="526"/>
    </location>
</feature>
<dbReference type="AlphaFoldDB" id="A0A4Z2CFB4"/>
<dbReference type="PANTHER" id="PTHR21472">
    <property type="entry name" value="ENDONUCLEASE DOMAIN-CONTAINING 1 PROTEIN ENDOD1"/>
    <property type="match status" value="1"/>
</dbReference>
<name>A0A4Z2CFB4_9TELE</name>
<feature type="region of interest" description="Disordered" evidence="1">
    <location>
        <begin position="285"/>
        <end position="317"/>
    </location>
</feature>
<dbReference type="EMBL" id="SWLE01000002">
    <property type="protein sequence ID" value="TNN02794.1"/>
    <property type="molecule type" value="Genomic_DNA"/>
</dbReference>
<keyword evidence="4" id="KW-1185">Reference proteome</keyword>
<dbReference type="PANTHER" id="PTHR21472:SF23">
    <property type="entry name" value="INO80 COMPLEX SUBUNIT E"/>
    <property type="match status" value="1"/>
</dbReference>
<protein>
    <recommendedName>
        <fullName evidence="5">INO80 complex subunit E</fullName>
    </recommendedName>
</protein>
<dbReference type="Proteomes" id="UP000516260">
    <property type="component" value="Chromosome 10"/>
</dbReference>
<evidence type="ECO:0000256" key="1">
    <source>
        <dbReference type="SAM" id="MobiDB-lite"/>
    </source>
</evidence>
<accession>A0A4Z2CFB4</accession>
<feature type="region of interest" description="Disordered" evidence="1">
    <location>
        <begin position="243"/>
        <end position="271"/>
    </location>
</feature>
<comment type="caution">
    <text evidence="3">The sequence shown here is derived from an EMBL/GenBank/DDBJ whole genome shotgun (WGS) entry which is preliminary data.</text>
</comment>
<evidence type="ECO:0008006" key="5">
    <source>
        <dbReference type="Google" id="ProtNLM"/>
    </source>
</evidence>
<sequence>MLCSAPAAVWLLVVLSPGLSLSAEDVSESGFSLCQDCFYRQTPPAGPRMHPLCHRLPGGQAFATVSTPTCDTAVYSAFHLGHGWTEEGQLVTENEDSSDVVVPALLRGGAGPSNPGSPSDPLLQLWDSTVTTLVQSVIGPNCSALGGDLYILTGRGRLWADEDGDNCQTKLLWSAVCCAAPEGQSGFSVGFIREAEEGERQASVRELEEVLGVAELFSGGCGGAHGATLETTADVLREDVTNTLSQADDGAEVDSDATGHDSREAISSGEVEGEVADVADVVQKTSADAATSEREELQEGAPSGESSSLDESAVEPETGRNSSSILLFVISTTVSILTAPLRPVFSTVTQVPGQVTYILQEDLAVLSTLPGDTFSLLYLLTSDLFSWIGAAADTLWSFGKNSFSQAYHCSSCMLGALLDSCYTGVTGIGTLAADVVGIFGNGLDNCWWVTKFFGGRAWDQSEGYVGTVVSEMGGQAKAVGGGLGRLAWRSGNGAGNVFRMGGGLILGVIDTAIGLAREAFGQEQES</sequence>
<proteinExistence type="predicted"/>
<evidence type="ECO:0000256" key="2">
    <source>
        <dbReference type="SAM" id="SignalP"/>
    </source>
</evidence>
<reference evidence="3 4" key="1">
    <citation type="submission" date="2019-04" db="EMBL/GenBank/DDBJ databases">
        <title>The sequence and de novo assembly of Takifugu bimaculatus genome using PacBio and Hi-C technologies.</title>
        <authorList>
            <person name="Xu P."/>
            <person name="Liu B."/>
            <person name="Zhou Z."/>
        </authorList>
    </citation>
    <scope>NUCLEOTIDE SEQUENCE [LARGE SCALE GENOMIC DNA]</scope>
    <source>
        <strain evidence="3">TB-2018</strain>
        <tissue evidence="3">Muscle</tissue>
    </source>
</reference>
<keyword evidence="2" id="KW-0732">Signal</keyword>
<organism evidence="3 4">
    <name type="scientific">Takifugu bimaculatus</name>
    <dbReference type="NCBI Taxonomy" id="433685"/>
    <lineage>
        <taxon>Eukaryota</taxon>
        <taxon>Metazoa</taxon>
        <taxon>Chordata</taxon>
        <taxon>Craniata</taxon>
        <taxon>Vertebrata</taxon>
        <taxon>Euteleostomi</taxon>
        <taxon>Actinopterygii</taxon>
        <taxon>Neopterygii</taxon>
        <taxon>Teleostei</taxon>
        <taxon>Neoteleostei</taxon>
        <taxon>Acanthomorphata</taxon>
        <taxon>Eupercaria</taxon>
        <taxon>Tetraodontiformes</taxon>
        <taxon>Tetradontoidea</taxon>
        <taxon>Tetraodontidae</taxon>
        <taxon>Takifugu</taxon>
    </lineage>
</organism>
<gene>
    <name evidence="3" type="ORF">fugu_010281</name>
</gene>
<evidence type="ECO:0000313" key="4">
    <source>
        <dbReference type="Proteomes" id="UP000516260"/>
    </source>
</evidence>
<feature type="signal peptide" evidence="2">
    <location>
        <begin position="1"/>
        <end position="22"/>
    </location>
</feature>